<dbReference type="Proteomes" id="UP000713222">
    <property type="component" value="Unassembled WGS sequence"/>
</dbReference>
<dbReference type="EMBL" id="RGMI01000089">
    <property type="protein sequence ID" value="NCU50601.1"/>
    <property type="molecule type" value="Genomic_DNA"/>
</dbReference>
<evidence type="ECO:0000256" key="2">
    <source>
        <dbReference type="ARBA" id="ARBA00006971"/>
    </source>
</evidence>
<dbReference type="Pfam" id="PF01145">
    <property type="entry name" value="Band_7"/>
    <property type="match status" value="1"/>
</dbReference>
<evidence type="ECO:0000256" key="4">
    <source>
        <dbReference type="ARBA" id="ARBA00022989"/>
    </source>
</evidence>
<feature type="compositionally biased region" description="Low complexity" evidence="7">
    <location>
        <begin position="22"/>
        <end position="34"/>
    </location>
</feature>
<proteinExistence type="inferred from homology"/>
<feature type="domain" description="Band 7" evidence="8">
    <location>
        <begin position="79"/>
        <end position="259"/>
    </location>
</feature>
<evidence type="ECO:0000259" key="8">
    <source>
        <dbReference type="SMART" id="SM00244"/>
    </source>
</evidence>
<dbReference type="PANTHER" id="PTHR43327:SF2">
    <property type="entry name" value="MODULATOR OF FTSH PROTEASE HFLK"/>
    <property type="match status" value="1"/>
</dbReference>
<dbReference type="InterPro" id="IPR010201">
    <property type="entry name" value="HflK"/>
</dbReference>
<comment type="caution">
    <text evidence="10">The sequence shown here is derived from an EMBL/GenBank/DDBJ whole genome shotgun (WGS) entry which is preliminary data.</text>
</comment>
<keyword evidence="4" id="KW-1133">Transmembrane helix</keyword>
<sequence>MSLIETNNTKDILKKESPWGAPNKNNKQPSPSNSDDMEDLAKKFQDGLKNMFGGSSKTPDAKKPITLFIIGAIAVWALSGFYRVDADEQGVVLRFGKYTNMTQPGLNYHLPYPIESVMTPKVTRVNRVDIGFRSSSDSSRSGAISEIKEESAMLTGDENIVDINYSVFWTIKDASKYLFNIQDPLGTIKAVAETAMREIIARKKIQSILTQGRTDIENEAHKIMQQILDQYNSGIEITQVQAQKSDPPAQVIDSFRDVQAAKADKERQQNEAQAYANDVIPRARGEAAKIVQEAEAYKKEVVAQAEGEASRFVAIYNEYAKAKTVTQERMYLETMEKVLSGVNKIIIDKQSGSGVVPYLPLPELKKNLAIEQKKSEVKN</sequence>
<dbReference type="InterPro" id="IPR050710">
    <property type="entry name" value="Band7/mec-2_domain"/>
</dbReference>
<feature type="region of interest" description="Disordered" evidence="7">
    <location>
        <begin position="1"/>
        <end position="39"/>
    </location>
</feature>
<accession>A0A966HN37</accession>
<comment type="subcellular location">
    <subcellularLocation>
        <location evidence="1">Membrane</location>
        <topology evidence="1">Single-pass membrane protein</topology>
    </subcellularLocation>
</comment>
<comment type="similarity">
    <text evidence="2 6">Belongs to the band 7/mec-2 family. HflK subfamily.</text>
</comment>
<dbReference type="SMART" id="SM00244">
    <property type="entry name" value="PHB"/>
    <property type="match status" value="1"/>
</dbReference>
<dbReference type="EMBL" id="RGET01000020">
    <property type="protein sequence ID" value="NBN87870.1"/>
    <property type="molecule type" value="Genomic_DNA"/>
</dbReference>
<dbReference type="AlphaFoldDB" id="A0A966HN37"/>
<evidence type="ECO:0000256" key="6">
    <source>
        <dbReference type="RuleBase" id="RU364113"/>
    </source>
</evidence>
<comment type="function">
    <text evidence="6">HflC and HflK could encode or regulate a protease.</text>
</comment>
<keyword evidence="5" id="KW-0472">Membrane</keyword>
<dbReference type="GO" id="GO:0016020">
    <property type="term" value="C:membrane"/>
    <property type="evidence" value="ECO:0007669"/>
    <property type="project" value="UniProtKB-SubCell"/>
</dbReference>
<evidence type="ECO:0000313" key="11">
    <source>
        <dbReference type="Proteomes" id="UP000699985"/>
    </source>
</evidence>
<name>A0A966HN37_9PROT</name>
<dbReference type="PANTHER" id="PTHR43327">
    <property type="entry name" value="STOMATIN-LIKE PROTEIN 2, MITOCHONDRIAL"/>
    <property type="match status" value="1"/>
</dbReference>
<dbReference type="Proteomes" id="UP000699985">
    <property type="component" value="Unassembled WGS sequence"/>
</dbReference>
<dbReference type="CDD" id="cd03404">
    <property type="entry name" value="SPFH_HflK"/>
    <property type="match status" value="1"/>
</dbReference>
<evidence type="ECO:0000256" key="7">
    <source>
        <dbReference type="SAM" id="MobiDB-lite"/>
    </source>
</evidence>
<dbReference type="NCBIfam" id="TIGR01933">
    <property type="entry name" value="hflK"/>
    <property type="match status" value="1"/>
</dbReference>
<evidence type="ECO:0000256" key="5">
    <source>
        <dbReference type="ARBA" id="ARBA00023136"/>
    </source>
</evidence>
<dbReference type="GO" id="GO:0008233">
    <property type="term" value="F:peptidase activity"/>
    <property type="evidence" value="ECO:0007669"/>
    <property type="project" value="UniProtKB-KW"/>
</dbReference>
<keyword evidence="10" id="KW-0378">Hydrolase</keyword>
<evidence type="ECO:0000313" key="10">
    <source>
        <dbReference type="EMBL" id="NCU50601.1"/>
    </source>
</evidence>
<organism evidence="10 11">
    <name type="scientific">Candidatus Fonsibacter lacus</name>
    <dbReference type="NCBI Taxonomy" id="2576439"/>
    <lineage>
        <taxon>Bacteria</taxon>
        <taxon>Pseudomonadati</taxon>
        <taxon>Pseudomonadota</taxon>
        <taxon>Alphaproteobacteria</taxon>
        <taxon>Candidatus Pelagibacterales</taxon>
        <taxon>Candidatus Pelagibacterales incertae sedis</taxon>
        <taxon>Candidatus Fonsibacter</taxon>
    </lineage>
</organism>
<dbReference type="InterPro" id="IPR001107">
    <property type="entry name" value="Band_7"/>
</dbReference>
<keyword evidence="10" id="KW-0645">Protease</keyword>
<dbReference type="InterPro" id="IPR036013">
    <property type="entry name" value="Band_7/SPFH_dom_sf"/>
</dbReference>
<dbReference type="SUPFAM" id="SSF117892">
    <property type="entry name" value="Band 7/SPFH domain"/>
    <property type="match status" value="1"/>
</dbReference>
<evidence type="ECO:0000256" key="1">
    <source>
        <dbReference type="ARBA" id="ARBA00004167"/>
    </source>
</evidence>
<evidence type="ECO:0000256" key="3">
    <source>
        <dbReference type="ARBA" id="ARBA00022692"/>
    </source>
</evidence>
<comment type="subunit">
    <text evidence="6">HflC and HflK may interact to form a multimeric complex.</text>
</comment>
<evidence type="ECO:0000313" key="9">
    <source>
        <dbReference type="EMBL" id="NBN87870.1"/>
    </source>
</evidence>
<keyword evidence="3" id="KW-0812">Transmembrane</keyword>
<dbReference type="Gene3D" id="3.30.479.30">
    <property type="entry name" value="Band 7 domain"/>
    <property type="match status" value="1"/>
</dbReference>
<protein>
    <recommendedName>
        <fullName evidence="6">Protein HflK</fullName>
    </recommendedName>
</protein>
<dbReference type="GO" id="GO:0006508">
    <property type="term" value="P:proteolysis"/>
    <property type="evidence" value="ECO:0007669"/>
    <property type="project" value="UniProtKB-KW"/>
</dbReference>
<gene>
    <name evidence="10" type="primary">hflK</name>
    <name evidence="9" type="ORF">EBV32_02110</name>
    <name evidence="10" type="ORF">EBX29_02360</name>
</gene>
<feature type="compositionally biased region" description="Polar residues" evidence="7">
    <location>
        <begin position="1"/>
        <end position="10"/>
    </location>
</feature>
<reference evidence="10" key="1">
    <citation type="submission" date="2018-10" db="EMBL/GenBank/DDBJ databases">
        <title>Iterative Subtractive Binning of Freshwater Chronoseries Metagenomes Recovers Nearly Complete Genomes from over Four Hundred Novel Species.</title>
        <authorList>
            <person name="Rodriguez-R L.M."/>
            <person name="Tsementzi D."/>
            <person name="Luo C."/>
            <person name="Konstantinidis K.T."/>
        </authorList>
    </citation>
    <scope>NUCLEOTIDE SEQUENCE</scope>
    <source>
        <strain evidence="9">WB7_6_001</strain>
        <strain evidence="10">WB8_1A_003</strain>
    </source>
</reference>